<evidence type="ECO:0000256" key="1">
    <source>
        <dbReference type="SAM" id="Phobius"/>
    </source>
</evidence>
<evidence type="ECO:0000313" key="3">
    <source>
        <dbReference type="Proteomes" id="UP000062043"/>
    </source>
</evidence>
<evidence type="ECO:0008006" key="4">
    <source>
        <dbReference type="Google" id="ProtNLM"/>
    </source>
</evidence>
<reference evidence="2 3" key="1">
    <citation type="submission" date="2014-01" db="EMBL/GenBank/DDBJ databases">
        <title>Genome sequencing of Thermococcus guaymasensis.</title>
        <authorList>
            <person name="Zhang X."/>
            <person name="Alvare G."/>
            <person name="Fristensky B."/>
            <person name="Chen L."/>
            <person name="Suen T."/>
            <person name="Chen Q."/>
            <person name="Ma K."/>
        </authorList>
    </citation>
    <scope>NUCLEOTIDE SEQUENCE [LARGE SCALE GENOMIC DNA]</scope>
    <source>
        <strain evidence="2 3">DSM 11113</strain>
    </source>
</reference>
<keyword evidence="1" id="KW-1133">Transmembrane helix</keyword>
<dbReference type="PATRIC" id="fig|1432656.3.peg.1587"/>
<name>A0A0X1KLJ7_9EURY</name>
<proteinExistence type="predicted"/>
<organism evidence="2 3">
    <name type="scientific">Thermococcus guaymasensis DSM 11113</name>
    <dbReference type="NCBI Taxonomy" id="1432656"/>
    <lineage>
        <taxon>Archaea</taxon>
        <taxon>Methanobacteriati</taxon>
        <taxon>Methanobacteriota</taxon>
        <taxon>Thermococci</taxon>
        <taxon>Thermococcales</taxon>
        <taxon>Thermococcaceae</taxon>
        <taxon>Thermococcus</taxon>
    </lineage>
</organism>
<feature type="transmembrane region" description="Helical" evidence="1">
    <location>
        <begin position="34"/>
        <end position="52"/>
    </location>
</feature>
<keyword evidence="1" id="KW-0812">Transmembrane</keyword>
<feature type="transmembrane region" description="Helical" evidence="1">
    <location>
        <begin position="88"/>
        <end position="104"/>
    </location>
</feature>
<keyword evidence="3" id="KW-1185">Reference proteome</keyword>
<keyword evidence="1" id="KW-0472">Membrane</keyword>
<gene>
    <name evidence="2" type="ORF">X802_08130</name>
</gene>
<protein>
    <recommendedName>
        <fullName evidence="4">DUF1097 domain-containing protein</fullName>
    </recommendedName>
</protein>
<dbReference type="AlphaFoldDB" id="A0A0X1KLJ7"/>
<dbReference type="STRING" id="1432656.X802_08130"/>
<dbReference type="KEGG" id="tgy:X802_08130"/>
<dbReference type="EMBL" id="CP007140">
    <property type="protein sequence ID" value="AJC72128.1"/>
    <property type="molecule type" value="Genomic_DNA"/>
</dbReference>
<accession>A0A0X1KLJ7</accession>
<feature type="transmembrane region" description="Helical" evidence="1">
    <location>
        <begin position="7"/>
        <end position="28"/>
    </location>
</feature>
<dbReference type="Proteomes" id="UP000062043">
    <property type="component" value="Chromosome"/>
</dbReference>
<evidence type="ECO:0000313" key="2">
    <source>
        <dbReference type="EMBL" id="AJC72128.1"/>
    </source>
</evidence>
<dbReference type="RefSeq" id="WP_245608274.1">
    <property type="nucleotide sequence ID" value="NZ_CP007140.1"/>
</dbReference>
<feature type="transmembrane region" description="Helical" evidence="1">
    <location>
        <begin position="116"/>
        <end position="137"/>
    </location>
</feature>
<dbReference type="GeneID" id="27135621"/>
<feature type="transmembrane region" description="Helical" evidence="1">
    <location>
        <begin position="143"/>
        <end position="167"/>
    </location>
</feature>
<sequence>MKVEKLFKAVTGAGVGSLVAFLLAITTLPEDIDVYLVMGMYTASMLIFALIFSKKEWQFKTSSLSYVSGMVIVAIAQMLSIYTGIGGGVVFFLVALSLFFILYSKPGGVFDVVLAGPLYFSGAMTVFVLESALGIPAEQGEVWIVAIFVGFLGMMGALTGAAARLLLAKPKP</sequence>